<keyword evidence="1" id="KW-1133">Transmembrane helix</keyword>
<evidence type="ECO:0000313" key="3">
    <source>
        <dbReference type="Proteomes" id="UP000184390"/>
    </source>
</evidence>
<evidence type="ECO:0000256" key="1">
    <source>
        <dbReference type="SAM" id="Phobius"/>
    </source>
</evidence>
<dbReference type="Proteomes" id="UP000184390">
    <property type="component" value="Unassembled WGS sequence"/>
</dbReference>
<reference evidence="2 3" key="1">
    <citation type="submission" date="2016-11" db="EMBL/GenBank/DDBJ databases">
        <authorList>
            <person name="Varghese N."/>
            <person name="Submissions S."/>
        </authorList>
    </citation>
    <scope>NUCLEOTIDE SEQUENCE [LARGE SCALE GENOMIC DNA]</scope>
    <source>
        <strain evidence="2 3">PA</strain>
    </source>
</reference>
<evidence type="ECO:0000313" key="2">
    <source>
        <dbReference type="EMBL" id="SHI50834.1"/>
    </source>
</evidence>
<feature type="transmembrane region" description="Helical" evidence="1">
    <location>
        <begin position="39"/>
        <end position="63"/>
    </location>
</feature>
<feature type="transmembrane region" description="Helical" evidence="1">
    <location>
        <begin position="70"/>
        <end position="87"/>
    </location>
</feature>
<dbReference type="RefSeq" id="WP_073451528.1">
    <property type="nucleotide sequence ID" value="NZ_BDIO01000006.1"/>
</dbReference>
<sequence length="263" mass="27750">MSSILITMLIGGATGVLLGTASAKIWAAAHRELAWPEGANFLTLHLSSAFVITAEILVSLLALAAADQRIAFLALAIIYAGFVVGATTLRGQECGCFGIAGMRVGAAHIWGCALTAVALVASALSSPEAASPRPERLYVAVVTAVVMTAAMRLWNRWRHVEIGQGDHNRLYVVLSPTCSACSALAVMEDHRIGDSELDGTIHWIDRDSDPAVSLRDAGVGIPSYPAVVSLSTTDPAHAQVASGLRDCREVLQSWRNRQLVALA</sequence>
<dbReference type="EMBL" id="FQYL01000002">
    <property type="protein sequence ID" value="SHI50834.1"/>
    <property type="molecule type" value="Genomic_DNA"/>
</dbReference>
<keyword evidence="1" id="KW-0472">Membrane</keyword>
<feature type="transmembrane region" description="Helical" evidence="1">
    <location>
        <begin position="107"/>
        <end position="125"/>
    </location>
</feature>
<name>A0ABY1I2L2_9ACTO</name>
<comment type="caution">
    <text evidence="2">The sequence shown here is derived from an EMBL/GenBank/DDBJ whole genome shotgun (WGS) entry which is preliminary data.</text>
</comment>
<feature type="transmembrane region" description="Helical" evidence="1">
    <location>
        <begin position="137"/>
        <end position="154"/>
    </location>
</feature>
<keyword evidence="1" id="KW-0812">Transmembrane</keyword>
<evidence type="ECO:0008006" key="4">
    <source>
        <dbReference type="Google" id="ProtNLM"/>
    </source>
</evidence>
<protein>
    <recommendedName>
        <fullName evidence="4">Methylamine utilization protein MauE</fullName>
    </recommendedName>
</protein>
<gene>
    <name evidence="2" type="ORF">SAMN05216246_102307</name>
</gene>
<organism evidence="2 3">
    <name type="scientific">Actinomyces denticolens</name>
    <dbReference type="NCBI Taxonomy" id="52767"/>
    <lineage>
        <taxon>Bacteria</taxon>
        <taxon>Bacillati</taxon>
        <taxon>Actinomycetota</taxon>
        <taxon>Actinomycetes</taxon>
        <taxon>Actinomycetales</taxon>
        <taxon>Actinomycetaceae</taxon>
        <taxon>Actinomyces</taxon>
    </lineage>
</organism>
<accession>A0ABY1I2L2</accession>
<proteinExistence type="predicted"/>
<keyword evidence="3" id="KW-1185">Reference proteome</keyword>